<dbReference type="UniPathway" id="UPA00610">
    <property type="reaction ID" value="UER00666"/>
</dbReference>
<evidence type="ECO:0000256" key="2">
    <source>
        <dbReference type="ARBA" id="ARBA00006581"/>
    </source>
</evidence>
<proteinExistence type="inferred from homology"/>
<dbReference type="OrthoDB" id="6427160at2759"/>
<dbReference type="AlphaFoldDB" id="A0A4Y2LEF7"/>
<dbReference type="PANTHER" id="PTHR11241">
    <property type="entry name" value="DEOXYURIDINE 5'-TRIPHOSPHATE NUCLEOTIDOHYDROLASE"/>
    <property type="match status" value="1"/>
</dbReference>
<comment type="cofactor">
    <cofactor evidence="5">
        <name>Mg(2+)</name>
        <dbReference type="ChEBI" id="CHEBI:18420"/>
    </cofactor>
</comment>
<dbReference type="InterPro" id="IPR008181">
    <property type="entry name" value="dUTPase"/>
</dbReference>
<gene>
    <name evidence="7" type="ORF">AVEN_257730_1</name>
</gene>
<comment type="pathway">
    <text evidence="1 5">Pyrimidine metabolism; dUMP biosynthesis; dUMP from dCTP (dUTP route): step 2/2.</text>
</comment>
<protein>
    <recommendedName>
        <fullName evidence="5">Deoxyuridine 5'-triphosphate nucleotidohydrolase</fullName>
        <shortName evidence="5">dUTPase</shortName>
        <ecNumber evidence="5">3.6.1.23</ecNumber>
    </recommendedName>
    <alternativeName>
        <fullName evidence="5">dUTP pyrophosphatase</fullName>
    </alternativeName>
</protein>
<dbReference type="InterPro" id="IPR029054">
    <property type="entry name" value="dUTPase-like"/>
</dbReference>
<keyword evidence="5" id="KW-0460">Magnesium</keyword>
<evidence type="ECO:0000256" key="3">
    <source>
        <dbReference type="ARBA" id="ARBA00022801"/>
    </source>
</evidence>
<dbReference type="EC" id="3.6.1.23" evidence="5"/>
<feature type="domain" description="dUTPase-like" evidence="6">
    <location>
        <begin position="72"/>
        <end position="188"/>
    </location>
</feature>
<evidence type="ECO:0000256" key="5">
    <source>
        <dbReference type="RuleBase" id="RU367024"/>
    </source>
</evidence>
<dbReference type="Pfam" id="PF00692">
    <property type="entry name" value="dUTPase"/>
    <property type="match status" value="1"/>
</dbReference>
<dbReference type="GO" id="GO:0046081">
    <property type="term" value="P:dUTP catabolic process"/>
    <property type="evidence" value="ECO:0007669"/>
    <property type="project" value="UniProtKB-UniRule"/>
</dbReference>
<comment type="caution">
    <text evidence="7">The sequence shown here is derived from an EMBL/GenBank/DDBJ whole genome shotgun (WGS) entry which is preliminary data.</text>
</comment>
<comment type="function">
    <text evidence="5">Involved in nucleotide metabolism via production of dUMP, the immediate precursor of thymidine nucleotides, and decreases the intracellular concentration of dUTP so that uracil cannot be incorporated into DNA.</text>
</comment>
<dbReference type="EMBL" id="BGPR01005754">
    <property type="protein sequence ID" value="GBN13161.1"/>
    <property type="molecule type" value="Genomic_DNA"/>
</dbReference>
<dbReference type="Proteomes" id="UP000499080">
    <property type="component" value="Unassembled WGS sequence"/>
</dbReference>
<dbReference type="InterPro" id="IPR036157">
    <property type="entry name" value="dUTPase-like_sf"/>
</dbReference>
<dbReference type="SUPFAM" id="SSF51283">
    <property type="entry name" value="dUTPase-like"/>
    <property type="match status" value="1"/>
</dbReference>
<keyword evidence="3 5" id="KW-0378">Hydrolase</keyword>
<evidence type="ECO:0000256" key="4">
    <source>
        <dbReference type="ARBA" id="ARBA00023080"/>
    </source>
</evidence>
<reference evidence="7 8" key="1">
    <citation type="journal article" date="2019" name="Sci. Rep.">
        <title>Orb-weaving spider Araneus ventricosus genome elucidates the spidroin gene catalogue.</title>
        <authorList>
            <person name="Kono N."/>
            <person name="Nakamura H."/>
            <person name="Ohtoshi R."/>
            <person name="Moran D.A.P."/>
            <person name="Shinohara A."/>
            <person name="Yoshida Y."/>
            <person name="Fujiwara M."/>
            <person name="Mori M."/>
            <person name="Tomita M."/>
            <person name="Arakawa K."/>
        </authorList>
    </citation>
    <scope>NUCLEOTIDE SEQUENCE [LARGE SCALE GENOMIC DNA]</scope>
</reference>
<evidence type="ECO:0000256" key="1">
    <source>
        <dbReference type="ARBA" id="ARBA00005142"/>
    </source>
</evidence>
<sequence length="316" mass="35874">MNLYYDFAPFPYPPVWGWPNYYWRPRYYRPRPPEMWHQTRNQEMSPATLQVDYELTQPFAVAPTVFDGESPGIDFYYPKNGIGLVIEDGRQVTINTHVIVRLPKGMVGVLMDKSSVVTHKGLKVEAGLIDTGYRGEISVVLRNLSGSQKTIKTGEPIAQMLFHVAHHHTLRKVDKIAADTNRGTRGFGTEQSVNRNNADELKKLDGLLGDDPKHYVDVFRYGPEDVQYHHVAPVRFLHVEGHVEHPASMKKMLEGVLTGEDASDGPRSLYVCYVGGSRVVKEISDWRRELEEKSKKKRSAEEDRAGAAKLVELVEE</sequence>
<comment type="similarity">
    <text evidence="2 5">Belongs to the dUTPase family.</text>
</comment>
<dbReference type="PANTHER" id="PTHR11241:SF0">
    <property type="entry name" value="DEOXYURIDINE 5'-TRIPHOSPHATE NUCLEOTIDOHYDROLASE"/>
    <property type="match status" value="1"/>
</dbReference>
<evidence type="ECO:0000259" key="6">
    <source>
        <dbReference type="Pfam" id="PF00692"/>
    </source>
</evidence>
<comment type="catalytic activity">
    <reaction evidence="5">
        <text>dUTP + H2O = dUMP + diphosphate + H(+)</text>
        <dbReference type="Rhea" id="RHEA:10248"/>
        <dbReference type="ChEBI" id="CHEBI:15377"/>
        <dbReference type="ChEBI" id="CHEBI:15378"/>
        <dbReference type="ChEBI" id="CHEBI:33019"/>
        <dbReference type="ChEBI" id="CHEBI:61555"/>
        <dbReference type="ChEBI" id="CHEBI:246422"/>
        <dbReference type="EC" id="3.6.1.23"/>
    </reaction>
</comment>
<evidence type="ECO:0000313" key="7">
    <source>
        <dbReference type="EMBL" id="GBN13161.1"/>
    </source>
</evidence>
<dbReference type="GO" id="GO:0004170">
    <property type="term" value="F:dUTP diphosphatase activity"/>
    <property type="evidence" value="ECO:0007669"/>
    <property type="project" value="UniProtKB-UniRule"/>
</dbReference>
<dbReference type="Gene3D" id="2.70.40.10">
    <property type="match status" value="1"/>
</dbReference>
<evidence type="ECO:0000313" key="8">
    <source>
        <dbReference type="Proteomes" id="UP000499080"/>
    </source>
</evidence>
<accession>A0A4Y2LEF7</accession>
<keyword evidence="4 5" id="KW-0546">Nucleotide metabolism</keyword>
<name>A0A4Y2LEF7_ARAVE</name>
<dbReference type="GO" id="GO:0006226">
    <property type="term" value="P:dUMP biosynthetic process"/>
    <property type="evidence" value="ECO:0007669"/>
    <property type="project" value="UniProtKB-UniRule"/>
</dbReference>
<dbReference type="InterPro" id="IPR033704">
    <property type="entry name" value="dUTPase_trimeric"/>
</dbReference>
<dbReference type="GO" id="GO:0000287">
    <property type="term" value="F:magnesium ion binding"/>
    <property type="evidence" value="ECO:0007669"/>
    <property type="project" value="UniProtKB-UniRule"/>
</dbReference>
<organism evidence="7 8">
    <name type="scientific">Araneus ventricosus</name>
    <name type="common">Orbweaver spider</name>
    <name type="synonym">Epeira ventricosa</name>
    <dbReference type="NCBI Taxonomy" id="182803"/>
    <lineage>
        <taxon>Eukaryota</taxon>
        <taxon>Metazoa</taxon>
        <taxon>Ecdysozoa</taxon>
        <taxon>Arthropoda</taxon>
        <taxon>Chelicerata</taxon>
        <taxon>Arachnida</taxon>
        <taxon>Araneae</taxon>
        <taxon>Araneomorphae</taxon>
        <taxon>Entelegynae</taxon>
        <taxon>Araneoidea</taxon>
        <taxon>Araneidae</taxon>
        <taxon>Araneus</taxon>
    </lineage>
</organism>
<keyword evidence="5" id="KW-0479">Metal-binding</keyword>
<dbReference type="CDD" id="cd07557">
    <property type="entry name" value="trimeric_dUTPase"/>
    <property type="match status" value="1"/>
</dbReference>
<keyword evidence="8" id="KW-1185">Reference proteome</keyword>